<name>A0A3N2QA76_SODAK</name>
<sequence>MDFMLATWQRYLHVRTQRQQLAKPVQAKPIFPKKAYIDGLQMVERPLLHHHTTWFHTTYLSLSRFYIHVHVHIHVHTTILIPSLCPVRSRNQLGFHASPSPVTGRPSGLVGGRNGRIGKTELTLDRSGRIRFEAPVLEKDGSLTPTYLQRCSSNATIKKQKVFPAMSLP</sequence>
<organism evidence="2 3">
    <name type="scientific">Sodiomyces alkalinus (strain CBS 110278 / VKM F-3762 / F11)</name>
    <name type="common">Alkaliphilic filamentous fungus</name>
    <dbReference type="NCBI Taxonomy" id="1314773"/>
    <lineage>
        <taxon>Eukaryota</taxon>
        <taxon>Fungi</taxon>
        <taxon>Dikarya</taxon>
        <taxon>Ascomycota</taxon>
        <taxon>Pezizomycotina</taxon>
        <taxon>Sordariomycetes</taxon>
        <taxon>Hypocreomycetidae</taxon>
        <taxon>Glomerellales</taxon>
        <taxon>Plectosphaerellaceae</taxon>
        <taxon>Sodiomyces</taxon>
    </lineage>
</organism>
<evidence type="ECO:0000313" key="3">
    <source>
        <dbReference type="Proteomes" id="UP000272025"/>
    </source>
</evidence>
<proteinExistence type="predicted"/>
<reference evidence="2 3" key="1">
    <citation type="journal article" date="2018" name="Mol. Ecol.">
        <title>The obligate alkalophilic soda-lake fungus Sodiomyces alkalinus has shifted to a protein diet.</title>
        <authorList>
            <person name="Grum-Grzhimaylo A.A."/>
            <person name="Falkoski D.L."/>
            <person name="van den Heuvel J."/>
            <person name="Valero-Jimenez C.A."/>
            <person name="Min B."/>
            <person name="Choi I.G."/>
            <person name="Lipzen A."/>
            <person name="Daum C.G."/>
            <person name="Aanen D.K."/>
            <person name="Tsang A."/>
            <person name="Henrissat B."/>
            <person name="Bilanenko E.N."/>
            <person name="de Vries R.P."/>
            <person name="van Kan J.A.L."/>
            <person name="Grigoriev I.V."/>
            <person name="Debets A.J.M."/>
        </authorList>
    </citation>
    <scope>NUCLEOTIDE SEQUENCE [LARGE SCALE GENOMIC DNA]</scope>
    <source>
        <strain evidence="2 3">F11</strain>
    </source>
</reference>
<dbReference type="RefSeq" id="XP_028471480.1">
    <property type="nucleotide sequence ID" value="XM_028613868.1"/>
</dbReference>
<feature type="region of interest" description="Disordered" evidence="1">
    <location>
        <begin position="96"/>
        <end position="115"/>
    </location>
</feature>
<evidence type="ECO:0000313" key="2">
    <source>
        <dbReference type="EMBL" id="ROT43674.1"/>
    </source>
</evidence>
<dbReference type="AlphaFoldDB" id="A0A3N2QA76"/>
<dbReference type="EMBL" id="ML119051">
    <property type="protein sequence ID" value="ROT43674.1"/>
    <property type="molecule type" value="Genomic_DNA"/>
</dbReference>
<gene>
    <name evidence="2" type="ORF">SODALDRAFT_355898</name>
</gene>
<accession>A0A3N2QA76</accession>
<dbReference type="Proteomes" id="UP000272025">
    <property type="component" value="Unassembled WGS sequence"/>
</dbReference>
<protein>
    <submittedName>
        <fullName evidence="2">Uncharacterized protein</fullName>
    </submittedName>
</protein>
<evidence type="ECO:0000256" key="1">
    <source>
        <dbReference type="SAM" id="MobiDB-lite"/>
    </source>
</evidence>
<keyword evidence="3" id="KW-1185">Reference proteome</keyword>
<dbReference type="GeneID" id="39582346"/>